<dbReference type="AlphaFoldDB" id="A0A0D6E0N6"/>
<reference evidence="13" key="1">
    <citation type="submission" date="2015-01" db="EMBL/GenBank/DDBJ databases">
        <authorList>
            <person name="Andreevskaya M."/>
        </authorList>
    </citation>
    <scope>NUCLEOTIDE SEQUENCE [LARGE SCALE GENOMIC DNA]</scope>
    <source>
        <strain evidence="13">MKFS47</strain>
        <plasmid evidence="13">II</plasmid>
    </source>
</reference>
<dbReference type="GO" id="GO:0045454">
    <property type="term" value="P:cell redox homeostasis"/>
    <property type="evidence" value="ECO:0007669"/>
    <property type="project" value="TreeGrafter"/>
</dbReference>
<feature type="site" description="Contributes to redox potential value" evidence="9">
    <location>
        <position position="30"/>
    </location>
</feature>
<organism evidence="12 13">
    <name type="scientific">Pseudolactococcus piscium MKFS47</name>
    <dbReference type="NCBI Taxonomy" id="297352"/>
    <lineage>
        <taxon>Bacteria</taxon>
        <taxon>Bacillati</taxon>
        <taxon>Bacillota</taxon>
        <taxon>Bacilli</taxon>
        <taxon>Lactobacillales</taxon>
        <taxon>Streptococcaceae</taxon>
        <taxon>Pseudolactococcus</taxon>
    </lineage>
</organism>
<dbReference type="EMBL" id="LN774770">
    <property type="protein sequence ID" value="CEN29546.1"/>
    <property type="molecule type" value="Genomic_DNA"/>
</dbReference>
<dbReference type="PROSITE" id="PS51352">
    <property type="entry name" value="THIOREDOXIN_2"/>
    <property type="match status" value="1"/>
</dbReference>
<comment type="similarity">
    <text evidence="1 8">Belongs to the thioredoxin family.</text>
</comment>
<dbReference type="InterPro" id="IPR013766">
    <property type="entry name" value="Thioredoxin_domain"/>
</dbReference>
<protein>
    <recommendedName>
        <fullName evidence="2 7">Thioredoxin</fullName>
    </recommendedName>
</protein>
<feature type="domain" description="Thioredoxin" evidence="11">
    <location>
        <begin position="1"/>
        <end position="103"/>
    </location>
</feature>
<gene>
    <name evidence="12" type="primary">trxA</name>
    <name evidence="12" type="ORF">LACPI_2346</name>
</gene>
<dbReference type="InterPro" id="IPR005746">
    <property type="entry name" value="Thioredoxin"/>
</dbReference>
<dbReference type="CDD" id="cd02947">
    <property type="entry name" value="TRX_family"/>
    <property type="match status" value="1"/>
</dbReference>
<keyword evidence="6 10" id="KW-0676">Redox-active center</keyword>
<evidence type="ECO:0000256" key="10">
    <source>
        <dbReference type="PIRSR" id="PIRSR000077-4"/>
    </source>
</evidence>
<evidence type="ECO:0000256" key="6">
    <source>
        <dbReference type="ARBA" id="ARBA00023284"/>
    </source>
</evidence>
<evidence type="ECO:0000313" key="12">
    <source>
        <dbReference type="EMBL" id="CEN29546.1"/>
    </source>
</evidence>
<dbReference type="PANTHER" id="PTHR45663">
    <property type="entry name" value="GEO12009P1"/>
    <property type="match status" value="1"/>
</dbReference>
<dbReference type="RefSeq" id="WP_047916736.1">
    <property type="nucleotide sequence ID" value="NZ_LN774770.1"/>
</dbReference>
<feature type="disulfide bond" description="Redox-active" evidence="10">
    <location>
        <begin position="28"/>
        <end position="31"/>
    </location>
</feature>
<proteinExistence type="inferred from homology"/>
<dbReference type="GO" id="GO:0015035">
    <property type="term" value="F:protein-disulfide reductase activity"/>
    <property type="evidence" value="ECO:0007669"/>
    <property type="project" value="UniProtKB-UniRule"/>
</dbReference>
<keyword evidence="3" id="KW-0813">Transport</keyword>
<evidence type="ECO:0000256" key="5">
    <source>
        <dbReference type="ARBA" id="ARBA00023157"/>
    </source>
</evidence>
<evidence type="ECO:0000259" key="11">
    <source>
        <dbReference type="PROSITE" id="PS51352"/>
    </source>
</evidence>
<dbReference type="FunFam" id="3.40.30.10:FF:000001">
    <property type="entry name" value="Thioredoxin"/>
    <property type="match status" value="1"/>
</dbReference>
<keyword evidence="4" id="KW-0249">Electron transport</keyword>
<feature type="site" description="Deprotonates C-terminal active site Cys" evidence="9">
    <location>
        <position position="22"/>
    </location>
</feature>
<evidence type="ECO:0000256" key="2">
    <source>
        <dbReference type="ARBA" id="ARBA00020570"/>
    </source>
</evidence>
<dbReference type="Pfam" id="PF00085">
    <property type="entry name" value="Thioredoxin"/>
    <property type="match status" value="1"/>
</dbReference>
<dbReference type="HOGENOM" id="CLU_090389_10_4_9"/>
<name>A0A0D6E0N6_9LACT</name>
<evidence type="ECO:0000313" key="13">
    <source>
        <dbReference type="Proteomes" id="UP000033166"/>
    </source>
</evidence>
<dbReference type="GO" id="GO:0005829">
    <property type="term" value="C:cytosol"/>
    <property type="evidence" value="ECO:0007669"/>
    <property type="project" value="TreeGrafter"/>
</dbReference>
<dbReference type="InterPro" id="IPR036249">
    <property type="entry name" value="Thioredoxin-like_sf"/>
</dbReference>
<dbReference type="PRINTS" id="PR00421">
    <property type="entry name" value="THIOREDOXIN"/>
</dbReference>
<feature type="active site" description="Nucleophile" evidence="9">
    <location>
        <position position="28"/>
    </location>
</feature>
<dbReference type="PANTHER" id="PTHR45663:SF11">
    <property type="entry name" value="GEO12009P1"/>
    <property type="match status" value="1"/>
</dbReference>
<dbReference type="SUPFAM" id="SSF52833">
    <property type="entry name" value="Thioredoxin-like"/>
    <property type="match status" value="1"/>
</dbReference>
<evidence type="ECO:0000256" key="8">
    <source>
        <dbReference type="PIRNR" id="PIRNR000077"/>
    </source>
</evidence>
<evidence type="ECO:0000256" key="4">
    <source>
        <dbReference type="ARBA" id="ARBA00022982"/>
    </source>
</evidence>
<dbReference type="PIRSF" id="PIRSF000077">
    <property type="entry name" value="Thioredoxin"/>
    <property type="match status" value="1"/>
</dbReference>
<keyword evidence="5 10" id="KW-1015">Disulfide bond</keyword>
<keyword evidence="12" id="KW-0614">Plasmid</keyword>
<feature type="site" description="Contributes to redox potential value" evidence="9">
    <location>
        <position position="29"/>
    </location>
</feature>
<geneLocation type="plasmid" evidence="12 13">
    <name>II</name>
</geneLocation>
<feature type="active site" description="Nucleophile" evidence="9">
    <location>
        <position position="31"/>
    </location>
</feature>
<sequence length="103" mass="11501">MIYTITDETFDAETNSGLVLIDFWATWCGPCKIQGPILEKLSNELSGDELKICKLEVDENPLMAEQHGILSIPTLLFKKEGNVVKQVSGVHSKDQILKIVEEI</sequence>
<evidence type="ECO:0000256" key="3">
    <source>
        <dbReference type="ARBA" id="ARBA00022448"/>
    </source>
</evidence>
<dbReference type="KEGG" id="lpk:LACPI_2346"/>
<evidence type="ECO:0000256" key="7">
    <source>
        <dbReference type="NCBIfam" id="TIGR01068"/>
    </source>
</evidence>
<dbReference type="Gene3D" id="3.40.30.10">
    <property type="entry name" value="Glutaredoxin"/>
    <property type="match status" value="1"/>
</dbReference>
<accession>A0A0D6E0N6</accession>
<evidence type="ECO:0000256" key="9">
    <source>
        <dbReference type="PIRSR" id="PIRSR000077-1"/>
    </source>
</evidence>
<dbReference type="PROSITE" id="PS00194">
    <property type="entry name" value="THIOREDOXIN_1"/>
    <property type="match status" value="1"/>
</dbReference>
<dbReference type="Proteomes" id="UP000033166">
    <property type="component" value="Plasmid II"/>
</dbReference>
<dbReference type="InterPro" id="IPR017937">
    <property type="entry name" value="Thioredoxin_CS"/>
</dbReference>
<dbReference type="NCBIfam" id="TIGR01068">
    <property type="entry name" value="thioredoxin"/>
    <property type="match status" value="1"/>
</dbReference>
<evidence type="ECO:0000256" key="1">
    <source>
        <dbReference type="ARBA" id="ARBA00008987"/>
    </source>
</evidence>